<name>A0A926XUJ0_9BACT</name>
<reference evidence="3" key="1">
    <citation type="submission" date="2020-09" db="EMBL/GenBank/DDBJ databases">
        <authorList>
            <person name="Kim M.K."/>
        </authorList>
    </citation>
    <scope>NUCLEOTIDE SEQUENCE</scope>
    <source>
        <strain evidence="3">BT702</strain>
    </source>
</reference>
<sequence length="284" mass="29963">MKKSVIYFISIMTATLVNSANLQAQTKPAARKSVAPAARTTTSPAKKVASSVTYTQRPAATPAPAMAIVQPAATPVSKVSHPQQIPPRVVHAPAAESRFRIGFRAGVNSSKITGMDVSALGSGVQFARVTGFHTGVMFNIGGPSFSIQPEILYSQYGTRLNLGSDYIQLKYSLLEVPLLLKASFGQPNLRFFVNAGPMATYTMNGTASFMESGQSGSQEIDLTGTGRFSFGATGGAGVSMQAGPGAVQLEARYNYLFSTNENGDKLNPQNLMVSVGYLIPLGGR</sequence>
<dbReference type="Proteomes" id="UP000598820">
    <property type="component" value="Unassembled WGS sequence"/>
</dbReference>
<feature type="domain" description="Outer membrane protein beta-barrel" evidence="2">
    <location>
        <begin position="97"/>
        <end position="255"/>
    </location>
</feature>
<evidence type="ECO:0000259" key="2">
    <source>
        <dbReference type="Pfam" id="PF13568"/>
    </source>
</evidence>
<proteinExistence type="predicted"/>
<dbReference type="InterPro" id="IPR025665">
    <property type="entry name" value="Beta-barrel_OMP_2"/>
</dbReference>
<evidence type="ECO:0000256" key="1">
    <source>
        <dbReference type="SAM" id="SignalP"/>
    </source>
</evidence>
<organism evidence="3 4">
    <name type="scientific">Spirosoma profusum</name>
    <dbReference type="NCBI Taxonomy" id="2771354"/>
    <lineage>
        <taxon>Bacteria</taxon>
        <taxon>Pseudomonadati</taxon>
        <taxon>Bacteroidota</taxon>
        <taxon>Cytophagia</taxon>
        <taxon>Cytophagales</taxon>
        <taxon>Cytophagaceae</taxon>
        <taxon>Spirosoma</taxon>
    </lineage>
</organism>
<dbReference type="EMBL" id="JACWZY010000002">
    <property type="protein sequence ID" value="MBD2699781.1"/>
    <property type="molecule type" value="Genomic_DNA"/>
</dbReference>
<dbReference type="InterPro" id="IPR011250">
    <property type="entry name" value="OMP/PagP_B-barrel"/>
</dbReference>
<feature type="chain" id="PRO_5036975996" evidence="1">
    <location>
        <begin position="25"/>
        <end position="284"/>
    </location>
</feature>
<feature type="signal peptide" evidence="1">
    <location>
        <begin position="1"/>
        <end position="24"/>
    </location>
</feature>
<dbReference type="RefSeq" id="WP_190885626.1">
    <property type="nucleotide sequence ID" value="NZ_JACWZY010000002.1"/>
</dbReference>
<evidence type="ECO:0000313" key="3">
    <source>
        <dbReference type="EMBL" id="MBD2699781.1"/>
    </source>
</evidence>
<dbReference type="Pfam" id="PF13568">
    <property type="entry name" value="OMP_b-brl_2"/>
    <property type="match status" value="1"/>
</dbReference>
<evidence type="ECO:0000313" key="4">
    <source>
        <dbReference type="Proteomes" id="UP000598820"/>
    </source>
</evidence>
<gene>
    <name evidence="3" type="ORF">IC229_03975</name>
</gene>
<protein>
    <submittedName>
        <fullName evidence="3">PorT family protein</fullName>
    </submittedName>
</protein>
<keyword evidence="4" id="KW-1185">Reference proteome</keyword>
<accession>A0A926XUJ0</accession>
<comment type="caution">
    <text evidence="3">The sequence shown here is derived from an EMBL/GenBank/DDBJ whole genome shotgun (WGS) entry which is preliminary data.</text>
</comment>
<keyword evidence="1" id="KW-0732">Signal</keyword>
<dbReference type="SUPFAM" id="SSF56925">
    <property type="entry name" value="OMPA-like"/>
    <property type="match status" value="1"/>
</dbReference>
<dbReference type="AlphaFoldDB" id="A0A926XUJ0"/>